<dbReference type="Pfam" id="PF05199">
    <property type="entry name" value="GMC_oxred_C"/>
    <property type="match status" value="1"/>
</dbReference>
<keyword evidence="9" id="KW-0732">Signal</keyword>
<dbReference type="Gene3D" id="4.10.450.10">
    <property type="entry name" value="Glucose Oxidase, domain 2"/>
    <property type="match status" value="1"/>
</dbReference>
<evidence type="ECO:0000313" key="11">
    <source>
        <dbReference type="EMBL" id="RPD54126.1"/>
    </source>
</evidence>
<evidence type="ECO:0000256" key="1">
    <source>
        <dbReference type="ARBA" id="ARBA00001974"/>
    </source>
</evidence>
<dbReference type="InterPro" id="IPR007867">
    <property type="entry name" value="GMC_OxRtase_C"/>
</dbReference>
<evidence type="ECO:0000256" key="3">
    <source>
        <dbReference type="ARBA" id="ARBA00022630"/>
    </source>
</evidence>
<dbReference type="PANTHER" id="PTHR11552:SF218">
    <property type="entry name" value="GLUCOSE-METHANOL-CHOLINE OXIDOREDUCTASE N-TERMINAL DOMAIN-CONTAINING PROTEIN"/>
    <property type="match status" value="1"/>
</dbReference>
<gene>
    <name evidence="11" type="ORF">L227DRAFT_512224</name>
</gene>
<accession>A0A5C2RV80</accession>
<evidence type="ECO:0000256" key="5">
    <source>
        <dbReference type="ARBA" id="ARBA00023002"/>
    </source>
</evidence>
<feature type="domain" description="Glucose-methanol-choline oxidoreductase N-terminal" evidence="10">
    <location>
        <begin position="324"/>
        <end position="338"/>
    </location>
</feature>
<organism evidence="11 12">
    <name type="scientific">Lentinus tigrinus ALCF2SS1-6</name>
    <dbReference type="NCBI Taxonomy" id="1328759"/>
    <lineage>
        <taxon>Eukaryota</taxon>
        <taxon>Fungi</taxon>
        <taxon>Dikarya</taxon>
        <taxon>Basidiomycota</taxon>
        <taxon>Agaricomycotina</taxon>
        <taxon>Agaricomycetes</taxon>
        <taxon>Polyporales</taxon>
        <taxon>Polyporaceae</taxon>
        <taxon>Lentinus</taxon>
    </lineage>
</organism>
<feature type="region of interest" description="Disordered" evidence="8">
    <location>
        <begin position="635"/>
        <end position="663"/>
    </location>
</feature>
<evidence type="ECO:0000259" key="10">
    <source>
        <dbReference type="PROSITE" id="PS00624"/>
    </source>
</evidence>
<dbReference type="Gene3D" id="3.30.560.10">
    <property type="entry name" value="Glucose Oxidase, domain 3"/>
    <property type="match status" value="1"/>
</dbReference>
<dbReference type="Proteomes" id="UP000313359">
    <property type="component" value="Unassembled WGS sequence"/>
</dbReference>
<feature type="binding site" evidence="7">
    <location>
        <position position="133"/>
    </location>
    <ligand>
        <name>FAD</name>
        <dbReference type="ChEBI" id="CHEBI:57692"/>
    </ligand>
</feature>
<feature type="chain" id="PRO_5022965715" evidence="9">
    <location>
        <begin position="20"/>
        <end position="688"/>
    </location>
</feature>
<feature type="signal peptide" evidence="9">
    <location>
        <begin position="1"/>
        <end position="19"/>
    </location>
</feature>
<comment type="cofactor">
    <cofactor evidence="1 7">
        <name>FAD</name>
        <dbReference type="ChEBI" id="CHEBI:57692"/>
    </cofactor>
</comment>
<reference evidence="11" key="1">
    <citation type="journal article" date="2018" name="Genome Biol. Evol.">
        <title>Genomics and development of Lentinus tigrinus, a white-rot wood-decaying mushroom with dimorphic fruiting bodies.</title>
        <authorList>
            <person name="Wu B."/>
            <person name="Xu Z."/>
            <person name="Knudson A."/>
            <person name="Carlson A."/>
            <person name="Chen N."/>
            <person name="Kovaka S."/>
            <person name="LaButti K."/>
            <person name="Lipzen A."/>
            <person name="Pennachio C."/>
            <person name="Riley R."/>
            <person name="Schakwitz W."/>
            <person name="Umezawa K."/>
            <person name="Ohm R.A."/>
            <person name="Grigoriev I.V."/>
            <person name="Nagy L.G."/>
            <person name="Gibbons J."/>
            <person name="Hibbett D."/>
        </authorList>
    </citation>
    <scope>NUCLEOTIDE SEQUENCE [LARGE SCALE GENOMIC DNA]</scope>
    <source>
        <strain evidence="11">ALCF2SS1-6</strain>
    </source>
</reference>
<proteinExistence type="inferred from homology"/>
<dbReference type="InterPro" id="IPR012132">
    <property type="entry name" value="GMC_OxRdtase"/>
</dbReference>
<keyword evidence="5" id="KW-0560">Oxidoreductase</keyword>
<evidence type="ECO:0000256" key="2">
    <source>
        <dbReference type="ARBA" id="ARBA00010790"/>
    </source>
</evidence>
<dbReference type="InterPro" id="IPR000172">
    <property type="entry name" value="GMC_OxRdtase_N"/>
</dbReference>
<keyword evidence="12" id="KW-1185">Reference proteome</keyword>
<dbReference type="InterPro" id="IPR036188">
    <property type="entry name" value="FAD/NAD-bd_sf"/>
</dbReference>
<evidence type="ECO:0000256" key="9">
    <source>
        <dbReference type="SAM" id="SignalP"/>
    </source>
</evidence>
<feature type="active site" description="Proton donor" evidence="6">
    <location>
        <position position="565"/>
    </location>
</feature>
<dbReference type="PROSITE" id="PS00624">
    <property type="entry name" value="GMC_OXRED_2"/>
    <property type="match status" value="1"/>
</dbReference>
<feature type="active site" description="Proton acceptor" evidence="6">
    <location>
        <position position="608"/>
    </location>
</feature>
<protein>
    <submittedName>
        <fullName evidence="11">GMC oxidoreductase</fullName>
    </submittedName>
</protein>
<evidence type="ECO:0000256" key="6">
    <source>
        <dbReference type="PIRSR" id="PIRSR000137-1"/>
    </source>
</evidence>
<dbReference type="SUPFAM" id="SSF51905">
    <property type="entry name" value="FAD/NAD(P)-binding domain"/>
    <property type="match status" value="1"/>
</dbReference>
<keyword evidence="3" id="KW-0285">Flavoprotein</keyword>
<dbReference type="Gene3D" id="3.50.50.60">
    <property type="entry name" value="FAD/NAD(P)-binding domain"/>
    <property type="match status" value="1"/>
</dbReference>
<name>A0A5C2RV80_9APHY</name>
<dbReference type="GO" id="GO:0050660">
    <property type="term" value="F:flavin adenine dinucleotide binding"/>
    <property type="evidence" value="ECO:0007669"/>
    <property type="project" value="InterPro"/>
</dbReference>
<dbReference type="STRING" id="1328759.A0A5C2RV80"/>
<feature type="compositionally biased region" description="Low complexity" evidence="8">
    <location>
        <begin position="635"/>
        <end position="659"/>
    </location>
</feature>
<dbReference type="Pfam" id="PF00732">
    <property type="entry name" value="GMC_oxred_N"/>
    <property type="match status" value="1"/>
</dbReference>
<comment type="similarity">
    <text evidence="2">Belongs to the GMC oxidoreductase family.</text>
</comment>
<dbReference type="EMBL" id="ML122310">
    <property type="protein sequence ID" value="RPD54126.1"/>
    <property type="molecule type" value="Genomic_DNA"/>
</dbReference>
<dbReference type="AlphaFoldDB" id="A0A5C2RV80"/>
<sequence>MRSLGLLALTASLSELASAFSGGHRDIYHDHIGHDLRKRNIVYNAQIADSYDFVIVGGGTAGLAIASRLSEDSNTTVLVLEAGDTGDAVADRINTPVMAYYSGLPGTSYDWAYTTVSQSNAGSRQLPWPRGKVLGGSSAMNGMYHIRPSKLEVDAWSSLIGSDKWSWDSLFDTMKESETFTPPSSDIQAEAGIQYVASSRGTNGPVHATYPGFTLPVVGNWTETLGNLGVEVTADAYNGEGWGAFIATSSINPSNWTRSYARSAYIDPLPPRSNLAILPNATVTRLIFDSSSSNLTATGVEWAASASAAKQTVSVKKEVILAGGAVGSPHVLMLSGVGPQDVLQAAGVDVKVALPGVGQHLQDHISTSVTFKTTTDTAASLKAAGDNSAAFLSFINSATAYVNITDLLGDSASDFKTQIAGELSTSLVPSTDATVIKGYETIYNTTLNTLLMSPIGQVEILLALTGTGGDSNVITIQAALQHPFSQGRLYITSSDAFTQPAIDPQYLSHTADTVILREGLKLARKIGGTAPLSAVIGDEITPGSSVQSDDDWDSYLAKNIGTEYHPSCSCAMLPREQGGVVDENLKVYGLANVRVADASVFPIQFAAHLQAPTYGLAEQAAKIIRATYNGVGWPSASSNSTSTSTSGSSSATASATQTAQRDRNGALPLSSRSAFALVAAGVLASLLL</sequence>
<evidence type="ECO:0000256" key="4">
    <source>
        <dbReference type="ARBA" id="ARBA00022827"/>
    </source>
</evidence>
<evidence type="ECO:0000256" key="8">
    <source>
        <dbReference type="SAM" id="MobiDB-lite"/>
    </source>
</evidence>
<dbReference type="GO" id="GO:0016614">
    <property type="term" value="F:oxidoreductase activity, acting on CH-OH group of donors"/>
    <property type="evidence" value="ECO:0007669"/>
    <property type="project" value="InterPro"/>
</dbReference>
<keyword evidence="4 7" id="KW-0274">FAD</keyword>
<evidence type="ECO:0000256" key="7">
    <source>
        <dbReference type="PIRSR" id="PIRSR000137-2"/>
    </source>
</evidence>
<dbReference type="SUPFAM" id="SSF54373">
    <property type="entry name" value="FAD-linked reductases, C-terminal domain"/>
    <property type="match status" value="1"/>
</dbReference>
<dbReference type="PANTHER" id="PTHR11552">
    <property type="entry name" value="GLUCOSE-METHANOL-CHOLINE GMC OXIDOREDUCTASE"/>
    <property type="match status" value="1"/>
</dbReference>
<feature type="binding site" evidence="7">
    <location>
        <position position="283"/>
    </location>
    <ligand>
        <name>FAD</name>
        <dbReference type="ChEBI" id="CHEBI:57692"/>
    </ligand>
</feature>
<dbReference type="OrthoDB" id="269227at2759"/>
<dbReference type="PIRSF" id="PIRSF000137">
    <property type="entry name" value="Alcohol_oxidase"/>
    <property type="match status" value="1"/>
</dbReference>
<dbReference type="InterPro" id="IPR027424">
    <property type="entry name" value="Glucose_Oxidase_domain_2"/>
</dbReference>
<evidence type="ECO:0000313" key="12">
    <source>
        <dbReference type="Proteomes" id="UP000313359"/>
    </source>
</evidence>